<evidence type="ECO:0008006" key="3">
    <source>
        <dbReference type="Google" id="ProtNLM"/>
    </source>
</evidence>
<sequence length="194" mass="21901">MANLRGLHPEDLYSELVSICGELATFTDESRVAQDFAIYDHDYPHHCFIPVMNALRQSLSIVLEAKALAIQLHKRKYGLTVAPIQDTQLLQDGEFILAVRARIPLDELRKLFVQQTKIASVEKIRDLISLQLPGIPLTALPVAPRQLPYHAGYIYFQLDKSSQAWQMVANASGFAFHIAGDFPDLDLQFWAIRS</sequence>
<keyword evidence="2" id="KW-1185">Reference proteome</keyword>
<name>A0ABN8E3K4_9VIBR</name>
<dbReference type="NCBIfam" id="TIGR03353">
    <property type="entry name" value="VI_chp_4"/>
    <property type="match status" value="1"/>
</dbReference>
<accession>A0ABN8E3K4</accession>
<gene>
    <name evidence="1" type="ORF">VMF7928_01111</name>
</gene>
<comment type="caution">
    <text evidence="1">The sequence shown here is derived from an EMBL/GenBank/DDBJ whole genome shotgun (WGS) entry which is preliminary data.</text>
</comment>
<reference evidence="1" key="1">
    <citation type="submission" date="2021-11" db="EMBL/GenBank/DDBJ databases">
        <authorList>
            <person name="Rodrigo-Torres L."/>
            <person name="Arahal R. D."/>
            <person name="Lucena T."/>
        </authorList>
    </citation>
    <scope>NUCLEOTIDE SEQUENCE</scope>
    <source>
        <strain evidence="1">CECT 7928</strain>
    </source>
</reference>
<evidence type="ECO:0000313" key="1">
    <source>
        <dbReference type="EMBL" id="CAH0537441.1"/>
    </source>
</evidence>
<dbReference type="PANTHER" id="PTHR35566:SF1">
    <property type="entry name" value="TYPE VI SECRETION SYSTEM BASEPLATE COMPONENT TSSK1"/>
    <property type="match status" value="1"/>
</dbReference>
<dbReference type="Pfam" id="PF05936">
    <property type="entry name" value="T6SS_VasE"/>
    <property type="match status" value="1"/>
</dbReference>
<dbReference type="InterPro" id="IPR010263">
    <property type="entry name" value="T6SS_TssK"/>
</dbReference>
<dbReference type="PANTHER" id="PTHR35566">
    <property type="entry name" value="BLR3599 PROTEIN"/>
    <property type="match status" value="1"/>
</dbReference>
<dbReference type="Proteomes" id="UP000838748">
    <property type="component" value="Unassembled WGS sequence"/>
</dbReference>
<protein>
    <recommendedName>
        <fullName evidence="3">Type VI secretion protein</fullName>
    </recommendedName>
</protein>
<organism evidence="1 2">
    <name type="scientific">Vibrio marisflavi CECT 7928</name>
    <dbReference type="NCBI Taxonomy" id="634439"/>
    <lineage>
        <taxon>Bacteria</taxon>
        <taxon>Pseudomonadati</taxon>
        <taxon>Pseudomonadota</taxon>
        <taxon>Gammaproteobacteria</taxon>
        <taxon>Vibrionales</taxon>
        <taxon>Vibrionaceae</taxon>
        <taxon>Vibrio</taxon>
    </lineage>
</organism>
<dbReference type="EMBL" id="CAKLDM010000001">
    <property type="protein sequence ID" value="CAH0537441.1"/>
    <property type="molecule type" value="Genomic_DNA"/>
</dbReference>
<proteinExistence type="predicted"/>
<evidence type="ECO:0000313" key="2">
    <source>
        <dbReference type="Proteomes" id="UP000838748"/>
    </source>
</evidence>